<evidence type="ECO:0000313" key="2">
    <source>
        <dbReference type="Proteomes" id="UP000321026"/>
    </source>
</evidence>
<dbReference type="Proteomes" id="UP000321026">
    <property type="component" value="Unassembled WGS sequence"/>
</dbReference>
<accession>A0A5C7JA08</accession>
<reference evidence="1 2" key="1">
    <citation type="submission" date="2018-09" db="EMBL/GenBank/DDBJ databases">
        <title>Metagenome Assembled Genomes from an Advanced Water Purification Facility.</title>
        <authorList>
            <person name="Stamps B.W."/>
            <person name="Spear J.R."/>
        </authorList>
    </citation>
    <scope>NUCLEOTIDE SEQUENCE [LARGE SCALE GENOMIC DNA]</scope>
    <source>
        <strain evidence="1">Bin_63_2</strain>
    </source>
</reference>
<evidence type="ECO:0000313" key="1">
    <source>
        <dbReference type="EMBL" id="TXG78317.1"/>
    </source>
</evidence>
<gene>
    <name evidence="1" type="ORF">E6Q11_01295</name>
</gene>
<sequence>MQTQTAEQPSPVSVAFMIDCVLESAVDLGTLDPIEAAGVLLYSVTADDAFPSGIAEPVNQLLKASGLSDRVESLLRGSATKNGRDCDPTDARGLLWTARALLLSLGQEGAFTLIEAAARLVTPDKDRSKDLDKLPLLERMNFEARVARERVLQREILVMLSNIQQSSN</sequence>
<organism evidence="1 2">
    <name type="scientific">Candidatus Dojkabacteria bacterium</name>
    <dbReference type="NCBI Taxonomy" id="2099670"/>
    <lineage>
        <taxon>Bacteria</taxon>
        <taxon>Candidatus Dojkabacteria</taxon>
    </lineage>
</organism>
<dbReference type="EMBL" id="SSDS01000020">
    <property type="protein sequence ID" value="TXG78317.1"/>
    <property type="molecule type" value="Genomic_DNA"/>
</dbReference>
<comment type="caution">
    <text evidence="1">The sequence shown here is derived from an EMBL/GenBank/DDBJ whole genome shotgun (WGS) entry which is preliminary data.</text>
</comment>
<proteinExistence type="predicted"/>
<dbReference type="AlphaFoldDB" id="A0A5C7JA08"/>
<name>A0A5C7JA08_9BACT</name>
<protein>
    <submittedName>
        <fullName evidence="1">Uncharacterized protein</fullName>
    </submittedName>
</protein>